<feature type="non-terminal residue" evidence="1">
    <location>
        <position position="60"/>
    </location>
</feature>
<gene>
    <name evidence="1" type="ORF">M9458_001387</name>
</gene>
<feature type="non-terminal residue" evidence="1">
    <location>
        <position position="1"/>
    </location>
</feature>
<dbReference type="AlphaFoldDB" id="A0ABD0RXU6"/>
<dbReference type="EMBL" id="JAMKFB020000001">
    <property type="protein sequence ID" value="KAL0203369.1"/>
    <property type="molecule type" value="Genomic_DNA"/>
</dbReference>
<reference evidence="1 2" key="1">
    <citation type="submission" date="2024-05" db="EMBL/GenBank/DDBJ databases">
        <title>Genome sequencing and assembly of Indian major carp, Cirrhinus mrigala (Hamilton, 1822).</title>
        <authorList>
            <person name="Mohindra V."/>
            <person name="Chowdhury L.M."/>
            <person name="Lal K."/>
            <person name="Jena J.K."/>
        </authorList>
    </citation>
    <scope>NUCLEOTIDE SEQUENCE [LARGE SCALE GENOMIC DNA]</scope>
    <source>
        <strain evidence="1">CM1030</strain>
        <tissue evidence="1">Blood</tissue>
    </source>
</reference>
<organism evidence="1 2">
    <name type="scientific">Cirrhinus mrigala</name>
    <name type="common">Mrigala</name>
    <dbReference type="NCBI Taxonomy" id="683832"/>
    <lineage>
        <taxon>Eukaryota</taxon>
        <taxon>Metazoa</taxon>
        <taxon>Chordata</taxon>
        <taxon>Craniata</taxon>
        <taxon>Vertebrata</taxon>
        <taxon>Euteleostomi</taxon>
        <taxon>Actinopterygii</taxon>
        <taxon>Neopterygii</taxon>
        <taxon>Teleostei</taxon>
        <taxon>Ostariophysi</taxon>
        <taxon>Cypriniformes</taxon>
        <taxon>Cyprinidae</taxon>
        <taxon>Labeoninae</taxon>
        <taxon>Labeonini</taxon>
        <taxon>Cirrhinus</taxon>
    </lineage>
</organism>
<name>A0ABD0RXU6_CIRMR</name>
<dbReference type="PANTHER" id="PTHR10170">
    <property type="entry name" value="HUNTINGTON DISEASE PROTEIN"/>
    <property type="match status" value="1"/>
</dbReference>
<dbReference type="InterPro" id="IPR028426">
    <property type="entry name" value="Huntingtin_fam"/>
</dbReference>
<comment type="caution">
    <text evidence="1">The sequence shown here is derived from an EMBL/GenBank/DDBJ whole genome shotgun (WGS) entry which is preliminary data.</text>
</comment>
<dbReference type="Proteomes" id="UP001529510">
    <property type="component" value="Unassembled WGS sequence"/>
</dbReference>
<keyword evidence="2" id="KW-1185">Reference proteome</keyword>
<accession>A0ABD0RXU6</accession>
<dbReference type="InterPro" id="IPR024613">
    <property type="entry name" value="Huntingtin_N_HEAT_rpt-2"/>
</dbReference>
<proteinExistence type="predicted"/>
<dbReference type="Pfam" id="PF12372">
    <property type="entry name" value="Htt_N-HEAT"/>
    <property type="match status" value="1"/>
</dbReference>
<dbReference type="PANTHER" id="PTHR10170:SF10">
    <property type="entry name" value="HUNTINGTIN"/>
    <property type="match status" value="1"/>
</dbReference>
<protein>
    <submittedName>
        <fullName evidence="1">Uncharacterized protein</fullName>
    </submittedName>
</protein>
<evidence type="ECO:0000313" key="2">
    <source>
        <dbReference type="Proteomes" id="UP001529510"/>
    </source>
</evidence>
<evidence type="ECO:0000313" key="1">
    <source>
        <dbReference type="EMBL" id="KAL0203369.1"/>
    </source>
</evidence>
<sequence length="60" mass="6529">SPWAGEEESNPAPSKVEEAWPALNDRSLVVLVEQLFSHLLKILNICAHVLDDTPPGPAVK</sequence>